<dbReference type="InterPro" id="IPR013103">
    <property type="entry name" value="RVT_2"/>
</dbReference>
<proteinExistence type="predicted"/>
<evidence type="ECO:0000313" key="3">
    <source>
        <dbReference type="RefSeq" id="XP_019084281.1"/>
    </source>
</evidence>
<dbReference type="CDD" id="cd09272">
    <property type="entry name" value="RNase_HI_RT_Ty1"/>
    <property type="match status" value="1"/>
</dbReference>
<protein>
    <submittedName>
        <fullName evidence="3">Uncharacterized protein LOC109125930</fullName>
    </submittedName>
</protein>
<dbReference type="SUPFAM" id="SSF56672">
    <property type="entry name" value="DNA/RNA polymerases"/>
    <property type="match status" value="1"/>
</dbReference>
<dbReference type="Pfam" id="PF07727">
    <property type="entry name" value="RVT_2"/>
    <property type="match status" value="2"/>
</dbReference>
<dbReference type="InterPro" id="IPR043502">
    <property type="entry name" value="DNA/RNA_pol_sf"/>
</dbReference>
<gene>
    <name evidence="3" type="primary">LOC109125930</name>
</gene>
<reference evidence="2" key="1">
    <citation type="journal article" date="2014" name="Nat. Commun.">
        <title>The emerging biofuel crop Camelina sativa retains a highly undifferentiated hexaploid genome structure.</title>
        <authorList>
            <person name="Kagale S."/>
            <person name="Koh C."/>
            <person name="Nixon J."/>
            <person name="Bollina V."/>
            <person name="Clarke W.E."/>
            <person name="Tuteja R."/>
            <person name="Spillane C."/>
            <person name="Robinson S.J."/>
            <person name="Links M.G."/>
            <person name="Clarke C."/>
            <person name="Higgins E.E."/>
            <person name="Huebert T."/>
            <person name="Sharpe A.G."/>
            <person name="Parkin I.A."/>
        </authorList>
    </citation>
    <scope>NUCLEOTIDE SEQUENCE [LARGE SCALE GENOMIC DNA]</scope>
    <source>
        <strain evidence="2">cv. DH55</strain>
    </source>
</reference>
<organism evidence="2 3">
    <name type="scientific">Camelina sativa</name>
    <name type="common">False flax</name>
    <name type="synonym">Myagrum sativum</name>
    <dbReference type="NCBI Taxonomy" id="90675"/>
    <lineage>
        <taxon>Eukaryota</taxon>
        <taxon>Viridiplantae</taxon>
        <taxon>Streptophyta</taxon>
        <taxon>Embryophyta</taxon>
        <taxon>Tracheophyta</taxon>
        <taxon>Spermatophyta</taxon>
        <taxon>Magnoliopsida</taxon>
        <taxon>eudicotyledons</taxon>
        <taxon>Gunneridae</taxon>
        <taxon>Pentapetalae</taxon>
        <taxon>rosids</taxon>
        <taxon>malvids</taxon>
        <taxon>Brassicales</taxon>
        <taxon>Brassicaceae</taxon>
        <taxon>Camelineae</taxon>
        <taxon>Camelina</taxon>
    </lineage>
</organism>
<sequence length="380" mass="42669">MVKPTTIRAVFHVALACDWPLHQLDIKNAFLNGDLEETVYMHQPPGFLDKTKPDYNTRFATYVRRLGFNQSLSDLSLFVLFHGSEFAYLLLYVDDIILTASSPPLLQRIIAILSSEFEMFDDGPLHHFLGITVKCDASGLWLHQQNYAADILHRANMVDYNPCLTLVDTKQKLAPDGSPPLSDPTLHCSLAGAFQYLTFTRPDISYALQQICLFMHIPRDSHFQALKRILRYIKGTISHGIHMTKSSSLSLTAYSNSDWAGCPAGRRSTSGYCVFLGDNLISWSSKRQNTVSRSSAKAEYRGVANDVVEATWLRTLLLEMKIPLSRAVVVHCDNVAMGHIRVLQVPSPYQYADIFTKGLPSPLFLDFWNSLTVQSPPPTL</sequence>
<name>A0ABM1QBZ3_CAMSA</name>
<dbReference type="RefSeq" id="XP_019084281.1">
    <property type="nucleotide sequence ID" value="XM_019228736.1"/>
</dbReference>
<keyword evidence="2" id="KW-1185">Reference proteome</keyword>
<evidence type="ECO:0000313" key="2">
    <source>
        <dbReference type="Proteomes" id="UP000694864"/>
    </source>
</evidence>
<evidence type="ECO:0000259" key="1">
    <source>
        <dbReference type="Pfam" id="PF07727"/>
    </source>
</evidence>
<dbReference type="PANTHER" id="PTHR11439">
    <property type="entry name" value="GAG-POL-RELATED RETROTRANSPOSON"/>
    <property type="match status" value="1"/>
</dbReference>
<reference evidence="3" key="2">
    <citation type="submission" date="2025-08" db="UniProtKB">
        <authorList>
            <consortium name="RefSeq"/>
        </authorList>
    </citation>
    <scope>IDENTIFICATION</scope>
    <source>
        <tissue evidence="3">Leaf</tissue>
    </source>
</reference>
<dbReference type="Proteomes" id="UP000694864">
    <property type="component" value="Chromosome 8"/>
</dbReference>
<accession>A0ABM1QBZ3</accession>
<feature type="domain" description="Reverse transcriptase Ty1/copia-type" evidence="1">
    <location>
        <begin position="6"/>
        <end position="51"/>
    </location>
</feature>
<dbReference type="PANTHER" id="PTHR11439:SF524">
    <property type="entry name" value="RNA-DIRECTED DNA POLYMERASE, PROTEIN KINASE RLK-PELLE-DLSV FAMILY"/>
    <property type="match status" value="1"/>
</dbReference>
<dbReference type="GeneID" id="109125930"/>
<feature type="domain" description="Reverse transcriptase Ty1/copia-type" evidence="1">
    <location>
        <begin position="55"/>
        <end position="165"/>
    </location>
</feature>